<protein>
    <submittedName>
        <fullName evidence="1">Uncharacterized protein</fullName>
    </submittedName>
</protein>
<reference evidence="1" key="1">
    <citation type="submission" date="2021-01" db="EMBL/GenBank/DDBJ databases">
        <authorList>
            <person name="Sun Q."/>
        </authorList>
    </citation>
    <scope>NUCLEOTIDE SEQUENCE</scope>
    <source>
        <strain evidence="1">YIM B02566</strain>
    </source>
</reference>
<comment type="caution">
    <text evidence="1">The sequence shown here is derived from an EMBL/GenBank/DDBJ whole genome shotgun (WGS) entry which is preliminary data.</text>
</comment>
<accession>A0ACC5R4K5</accession>
<evidence type="ECO:0000313" key="1">
    <source>
        <dbReference type="EMBL" id="MBK1867528.1"/>
    </source>
</evidence>
<gene>
    <name evidence="1" type="ORF">JHL16_14315</name>
</gene>
<dbReference type="EMBL" id="JAENHL010000007">
    <property type="protein sequence ID" value="MBK1867528.1"/>
    <property type="molecule type" value="Genomic_DNA"/>
</dbReference>
<dbReference type="Proteomes" id="UP000616151">
    <property type="component" value="Unassembled WGS sequence"/>
</dbReference>
<name>A0ACC5R4K5_9HYPH</name>
<sequence>MSMRPMREIMVQLLATVMIPLTVAGTGLYYTRWQQNLSDLKTMIDLVSDENSEKRKFGIAMLEYLLKNDKVPVEFVAAQLDYANSSSDKQMLPLMEAALMKASDENAAVAETFRKALERLPSRLFVHAMTDQQRACIATMLLSLKDADRTQISVPLIAQVNWDGKQHELRVLKDSDMERGQAIANMFGALGLELKVINLTTIWEGAKKVRPNTFELWFGDAPLPTVCGGSAQPVKSQ</sequence>
<evidence type="ECO:0000313" key="2">
    <source>
        <dbReference type="Proteomes" id="UP000616151"/>
    </source>
</evidence>
<organism evidence="1 2">
    <name type="scientific">Taklimakanibacter albus</name>
    <dbReference type="NCBI Taxonomy" id="2800327"/>
    <lineage>
        <taxon>Bacteria</taxon>
        <taxon>Pseudomonadati</taxon>
        <taxon>Pseudomonadota</taxon>
        <taxon>Alphaproteobacteria</taxon>
        <taxon>Hyphomicrobiales</taxon>
        <taxon>Aestuariivirgaceae</taxon>
        <taxon>Taklimakanibacter</taxon>
    </lineage>
</organism>
<proteinExistence type="predicted"/>
<keyword evidence="2" id="KW-1185">Reference proteome</keyword>